<evidence type="ECO:0000256" key="12">
    <source>
        <dbReference type="HAMAP-Rule" id="MF_00418"/>
    </source>
</evidence>
<evidence type="ECO:0000256" key="5">
    <source>
        <dbReference type="ARBA" id="ARBA00022490"/>
    </source>
</evidence>
<dbReference type="InterPro" id="IPR020624">
    <property type="entry name" value="Schiff_base-form_aldolases_CS"/>
</dbReference>
<evidence type="ECO:0000256" key="15">
    <source>
        <dbReference type="PIRSR" id="PIRSR001365-2"/>
    </source>
</evidence>
<keyword evidence="10 12" id="KW-0704">Schiff base</keyword>
<dbReference type="PANTHER" id="PTHR12128">
    <property type="entry name" value="DIHYDRODIPICOLINATE SYNTHASE"/>
    <property type="match status" value="1"/>
</dbReference>
<name>A0A6B3SUU8_9BURK</name>
<organism evidence="16 17">
    <name type="scientific">Noviherbaspirillum galbum</name>
    <dbReference type="NCBI Taxonomy" id="2709383"/>
    <lineage>
        <taxon>Bacteria</taxon>
        <taxon>Pseudomonadati</taxon>
        <taxon>Pseudomonadota</taxon>
        <taxon>Betaproteobacteria</taxon>
        <taxon>Burkholderiales</taxon>
        <taxon>Oxalobacteraceae</taxon>
        <taxon>Noviherbaspirillum</taxon>
    </lineage>
</organism>
<dbReference type="EC" id="4.3.3.7" evidence="4 12"/>
<accession>A0A6B3SUU8</accession>
<dbReference type="RefSeq" id="WP_163968204.1">
    <property type="nucleotide sequence ID" value="NZ_JAAIVB010000079.1"/>
</dbReference>
<comment type="similarity">
    <text evidence="3 12 13">Belongs to the DapA family.</text>
</comment>
<dbReference type="Pfam" id="PF00701">
    <property type="entry name" value="DHDPS"/>
    <property type="match status" value="1"/>
</dbReference>
<dbReference type="PROSITE" id="PS00666">
    <property type="entry name" value="DHDPS_2"/>
    <property type="match status" value="1"/>
</dbReference>
<keyword evidence="17" id="KW-1185">Reference proteome</keyword>
<dbReference type="SUPFAM" id="SSF51569">
    <property type="entry name" value="Aldolase"/>
    <property type="match status" value="1"/>
</dbReference>
<evidence type="ECO:0000256" key="6">
    <source>
        <dbReference type="ARBA" id="ARBA00022605"/>
    </source>
</evidence>
<keyword evidence="7 12" id="KW-0220">Diaminopimelate biosynthesis</keyword>
<dbReference type="Gene3D" id="3.20.20.70">
    <property type="entry name" value="Aldolase class I"/>
    <property type="match status" value="1"/>
</dbReference>
<dbReference type="CDD" id="cd00950">
    <property type="entry name" value="DHDPS"/>
    <property type="match status" value="1"/>
</dbReference>
<keyword evidence="8 12" id="KW-0457">Lysine biosynthesis</keyword>
<evidence type="ECO:0000256" key="7">
    <source>
        <dbReference type="ARBA" id="ARBA00022915"/>
    </source>
</evidence>
<proteinExistence type="inferred from homology"/>
<dbReference type="AlphaFoldDB" id="A0A6B3SUU8"/>
<comment type="subcellular location">
    <subcellularLocation>
        <location evidence="12">Cytoplasm</location>
    </subcellularLocation>
</comment>
<feature type="binding site" evidence="12 15">
    <location>
        <position position="46"/>
    </location>
    <ligand>
        <name>pyruvate</name>
        <dbReference type="ChEBI" id="CHEBI:15361"/>
    </ligand>
</feature>
<dbReference type="PROSITE" id="PS00665">
    <property type="entry name" value="DHDPS_1"/>
    <property type="match status" value="1"/>
</dbReference>
<comment type="function">
    <text evidence="1 12">Catalyzes the condensation of (S)-aspartate-beta-semialdehyde [(S)-ASA] and pyruvate to 4-hydroxy-tetrahydrodipicolinate (HTPA).</text>
</comment>
<gene>
    <name evidence="12 16" type="primary">dapA</name>
    <name evidence="16" type="ORF">G3574_24560</name>
</gene>
<feature type="site" description="Part of a proton relay during catalysis" evidence="12">
    <location>
        <position position="107"/>
    </location>
</feature>
<evidence type="ECO:0000256" key="4">
    <source>
        <dbReference type="ARBA" id="ARBA00012086"/>
    </source>
</evidence>
<dbReference type="GO" id="GO:0008840">
    <property type="term" value="F:4-hydroxy-tetrahydrodipicolinate synthase activity"/>
    <property type="evidence" value="ECO:0007669"/>
    <property type="project" value="UniProtKB-UniRule"/>
</dbReference>
<dbReference type="PRINTS" id="PR00146">
    <property type="entry name" value="DHPICSNTHASE"/>
</dbReference>
<feature type="site" description="Part of a proton relay during catalysis" evidence="12">
    <location>
        <position position="45"/>
    </location>
</feature>
<feature type="active site" description="Schiff-base intermediate with substrate" evidence="12 14">
    <location>
        <position position="161"/>
    </location>
</feature>
<evidence type="ECO:0000256" key="11">
    <source>
        <dbReference type="ARBA" id="ARBA00047836"/>
    </source>
</evidence>
<dbReference type="GO" id="GO:0009089">
    <property type="term" value="P:lysine biosynthetic process via diaminopimelate"/>
    <property type="evidence" value="ECO:0007669"/>
    <property type="project" value="UniProtKB-UniRule"/>
</dbReference>
<keyword evidence="6 12" id="KW-0028">Amino-acid biosynthesis</keyword>
<dbReference type="NCBIfam" id="TIGR00674">
    <property type="entry name" value="dapA"/>
    <property type="match status" value="1"/>
</dbReference>
<evidence type="ECO:0000256" key="2">
    <source>
        <dbReference type="ARBA" id="ARBA00005120"/>
    </source>
</evidence>
<dbReference type="PIRSF" id="PIRSF001365">
    <property type="entry name" value="DHDPS"/>
    <property type="match status" value="1"/>
</dbReference>
<evidence type="ECO:0000256" key="10">
    <source>
        <dbReference type="ARBA" id="ARBA00023270"/>
    </source>
</evidence>
<dbReference type="InterPro" id="IPR005263">
    <property type="entry name" value="DapA"/>
</dbReference>
<feature type="binding site" evidence="12 15">
    <location>
        <position position="201"/>
    </location>
    <ligand>
        <name>pyruvate</name>
        <dbReference type="ChEBI" id="CHEBI:15361"/>
    </ligand>
</feature>
<keyword evidence="9 12" id="KW-0456">Lyase</keyword>
<comment type="subunit">
    <text evidence="12">Homotetramer; dimer of dimers.</text>
</comment>
<evidence type="ECO:0000256" key="3">
    <source>
        <dbReference type="ARBA" id="ARBA00007592"/>
    </source>
</evidence>
<dbReference type="HAMAP" id="MF_00418">
    <property type="entry name" value="DapA"/>
    <property type="match status" value="1"/>
</dbReference>
<comment type="caution">
    <text evidence="16">The sequence shown here is derived from an EMBL/GenBank/DDBJ whole genome shotgun (WGS) entry which is preliminary data.</text>
</comment>
<evidence type="ECO:0000313" key="17">
    <source>
        <dbReference type="Proteomes" id="UP000482155"/>
    </source>
</evidence>
<comment type="pathway">
    <text evidence="2 12">Amino-acid biosynthesis; L-lysine biosynthesis via DAP pathway; (S)-tetrahydrodipicolinate from L-aspartate: step 3/4.</text>
</comment>
<keyword evidence="5 12" id="KW-0963">Cytoplasm</keyword>
<dbReference type="UniPathway" id="UPA00034">
    <property type="reaction ID" value="UER00017"/>
</dbReference>
<sequence>MSSFSGIWVALATPFRDGEIDFPALRRLARQMTDAGVAGIVVCGSTGEAAALDETEQLAVLDAVLDAVPGAAIVMGLSGSNQREVLARLDRIQSRRVAGVLVPPPPYIRPSQAGLLGFFTTLADRAEVPVLLYNIPYRAGVGIEFDTFAALARHPRIDGVKDCGGDAMLTMRLIAETGLQVLTGEDAQLLSTLALGGAGGILASANLRPACFVRVHALAAAGRLDEARALFYRLLPLVRLMFAEPNPGPLKAGLAASGWMTNELRAPMLPASPDLAQRIARTMDAL</sequence>
<dbReference type="InterPro" id="IPR020625">
    <property type="entry name" value="Schiff_base-form_aldolases_AS"/>
</dbReference>
<dbReference type="GO" id="GO:0019877">
    <property type="term" value="P:diaminopimelate biosynthetic process"/>
    <property type="evidence" value="ECO:0007669"/>
    <property type="project" value="UniProtKB-UniRule"/>
</dbReference>
<evidence type="ECO:0000256" key="14">
    <source>
        <dbReference type="PIRSR" id="PIRSR001365-1"/>
    </source>
</evidence>
<reference evidence="16 17" key="1">
    <citation type="submission" date="2020-02" db="EMBL/GenBank/DDBJ databases">
        <authorList>
            <person name="Kim M.K."/>
        </authorList>
    </citation>
    <scope>NUCLEOTIDE SEQUENCE [LARGE SCALE GENOMIC DNA]</scope>
    <source>
        <strain evidence="16 17">17J57-3</strain>
    </source>
</reference>
<dbReference type="PANTHER" id="PTHR12128:SF66">
    <property type="entry name" value="4-HYDROXY-2-OXOGLUTARATE ALDOLASE, MITOCHONDRIAL"/>
    <property type="match status" value="1"/>
</dbReference>
<feature type="active site" description="Proton donor/acceptor" evidence="12 14">
    <location>
        <position position="133"/>
    </location>
</feature>
<dbReference type="GO" id="GO:0005737">
    <property type="term" value="C:cytoplasm"/>
    <property type="evidence" value="ECO:0007669"/>
    <property type="project" value="UniProtKB-SubCell"/>
</dbReference>
<dbReference type="SMART" id="SM01130">
    <property type="entry name" value="DHDPS"/>
    <property type="match status" value="1"/>
</dbReference>
<dbReference type="Proteomes" id="UP000482155">
    <property type="component" value="Unassembled WGS sequence"/>
</dbReference>
<evidence type="ECO:0000256" key="9">
    <source>
        <dbReference type="ARBA" id="ARBA00023239"/>
    </source>
</evidence>
<evidence type="ECO:0000313" key="16">
    <source>
        <dbReference type="EMBL" id="NEX64268.1"/>
    </source>
</evidence>
<protein>
    <recommendedName>
        <fullName evidence="4 12">4-hydroxy-tetrahydrodipicolinate synthase</fullName>
        <shortName evidence="12">HTPA synthase</shortName>
        <ecNumber evidence="4 12">4.3.3.7</ecNumber>
    </recommendedName>
</protein>
<evidence type="ECO:0000256" key="8">
    <source>
        <dbReference type="ARBA" id="ARBA00023154"/>
    </source>
</evidence>
<comment type="caution">
    <text evidence="12">Was originally thought to be a dihydrodipicolinate synthase (DHDPS), catalyzing the condensation of (S)-aspartate-beta-semialdehyde [(S)-ASA] and pyruvate to dihydrodipicolinate (DHDP). However, it was shown in E.coli that the product of the enzymatic reaction is not dihydrodipicolinate but in fact (4S)-4-hydroxy-2,3,4,5-tetrahydro-(2S)-dipicolinic acid (HTPA), and that the consecutive dehydration reaction leading to DHDP is not spontaneous but catalyzed by DapB.</text>
</comment>
<evidence type="ECO:0000256" key="1">
    <source>
        <dbReference type="ARBA" id="ARBA00003294"/>
    </source>
</evidence>
<dbReference type="EMBL" id="JAAIVB010000079">
    <property type="protein sequence ID" value="NEX64268.1"/>
    <property type="molecule type" value="Genomic_DNA"/>
</dbReference>
<dbReference type="InterPro" id="IPR013785">
    <property type="entry name" value="Aldolase_TIM"/>
</dbReference>
<evidence type="ECO:0000256" key="13">
    <source>
        <dbReference type="PIRNR" id="PIRNR001365"/>
    </source>
</evidence>
<dbReference type="InterPro" id="IPR002220">
    <property type="entry name" value="DapA-like"/>
</dbReference>
<comment type="catalytic activity">
    <reaction evidence="11 12">
        <text>L-aspartate 4-semialdehyde + pyruvate = (2S,4S)-4-hydroxy-2,3,4,5-tetrahydrodipicolinate + H2O + H(+)</text>
        <dbReference type="Rhea" id="RHEA:34171"/>
        <dbReference type="ChEBI" id="CHEBI:15361"/>
        <dbReference type="ChEBI" id="CHEBI:15377"/>
        <dbReference type="ChEBI" id="CHEBI:15378"/>
        <dbReference type="ChEBI" id="CHEBI:67139"/>
        <dbReference type="ChEBI" id="CHEBI:537519"/>
        <dbReference type="EC" id="4.3.3.7"/>
    </reaction>
</comment>